<keyword evidence="2" id="KW-1185">Reference proteome</keyword>
<dbReference type="OrthoDB" id="1100432at2759"/>
<dbReference type="STRING" id="2094558.A0A314ZY06"/>
<evidence type="ECO:0000313" key="1">
    <source>
        <dbReference type="EMBL" id="PQQ21861.1"/>
    </source>
</evidence>
<dbReference type="PANTHER" id="PTHR34544">
    <property type="entry name" value="OSJNBA0006B20.18 PROTEIN"/>
    <property type="match status" value="1"/>
</dbReference>
<reference evidence="1 2" key="1">
    <citation type="submission" date="2018-02" db="EMBL/GenBank/DDBJ databases">
        <title>Draft genome of wild Prunus yedoensis var. nudiflora.</title>
        <authorList>
            <person name="Baek S."/>
            <person name="Kim J.-H."/>
            <person name="Choi K."/>
            <person name="Kim G.-B."/>
            <person name="Cho A."/>
            <person name="Jang H."/>
            <person name="Shin C.-H."/>
            <person name="Yu H.-J."/>
            <person name="Mun J.-H."/>
        </authorList>
    </citation>
    <scope>NUCLEOTIDE SEQUENCE [LARGE SCALE GENOMIC DNA]</scope>
    <source>
        <strain evidence="2">cv. Jeju island</strain>
        <tissue evidence="1">Leaf</tissue>
    </source>
</reference>
<proteinExistence type="predicted"/>
<comment type="caution">
    <text evidence="1">The sequence shown here is derived from an EMBL/GenBank/DDBJ whole genome shotgun (WGS) entry which is preliminary data.</text>
</comment>
<protein>
    <submittedName>
        <fullName evidence="1">Uncharacterized protein</fullName>
    </submittedName>
</protein>
<dbReference type="Proteomes" id="UP000250321">
    <property type="component" value="Unassembled WGS sequence"/>
</dbReference>
<dbReference type="AlphaFoldDB" id="A0A314ZY06"/>
<evidence type="ECO:0000313" key="2">
    <source>
        <dbReference type="Proteomes" id="UP000250321"/>
    </source>
</evidence>
<accession>A0A314ZY06</accession>
<dbReference type="EMBL" id="PJQY01000004">
    <property type="protein sequence ID" value="PQQ21861.1"/>
    <property type="molecule type" value="Genomic_DNA"/>
</dbReference>
<gene>
    <name evidence="1" type="ORF">Pyn_19899</name>
</gene>
<name>A0A314ZY06_PRUYE</name>
<organism evidence="1 2">
    <name type="scientific">Prunus yedoensis var. nudiflora</name>
    <dbReference type="NCBI Taxonomy" id="2094558"/>
    <lineage>
        <taxon>Eukaryota</taxon>
        <taxon>Viridiplantae</taxon>
        <taxon>Streptophyta</taxon>
        <taxon>Embryophyta</taxon>
        <taxon>Tracheophyta</taxon>
        <taxon>Spermatophyta</taxon>
        <taxon>Magnoliopsida</taxon>
        <taxon>eudicotyledons</taxon>
        <taxon>Gunneridae</taxon>
        <taxon>Pentapetalae</taxon>
        <taxon>rosids</taxon>
        <taxon>fabids</taxon>
        <taxon>Rosales</taxon>
        <taxon>Rosaceae</taxon>
        <taxon>Amygdaloideae</taxon>
        <taxon>Amygdaleae</taxon>
        <taxon>Prunus</taxon>
    </lineage>
</organism>
<dbReference type="PANTHER" id="PTHR34544:SF1">
    <property type="entry name" value="OS04G0438300 PROTEIN"/>
    <property type="match status" value="1"/>
</dbReference>
<sequence>MWVLSSTLFQAPQLGACNYFPALHARKQNSEPEPLLKPTIIEEDEASMNDEGDDYCQEESVELYAGDGGRGGGISLAGVWWDNKALEIAEEVILSFDADLKIYEFKMLPNFTIQVRIEMLLNRSGSPSMEDIEAFSRTYRARLDEAELAKSVPENLSLEVFFYSLCSPFLT</sequence>